<dbReference type="EC" id="1.3.5.2" evidence="6 14"/>
<dbReference type="InterPro" id="IPR005719">
    <property type="entry name" value="Dihydroorotate_DH_2"/>
</dbReference>
<evidence type="ECO:0000256" key="14">
    <source>
        <dbReference type="NCBIfam" id="TIGR01036"/>
    </source>
</evidence>
<evidence type="ECO:0000256" key="9">
    <source>
        <dbReference type="ARBA" id="ARBA00022643"/>
    </source>
</evidence>
<dbReference type="GO" id="GO:0016020">
    <property type="term" value="C:membrane"/>
    <property type="evidence" value="ECO:0007669"/>
    <property type="project" value="UniProtKB-SubCell"/>
</dbReference>
<dbReference type="PROSITE" id="PS00912">
    <property type="entry name" value="DHODEHASE_2"/>
    <property type="match status" value="1"/>
</dbReference>
<comment type="pathway">
    <text evidence="4">Pyrimidine metabolism; UMP biosynthesis via de novo pathway; orotate from (S)-dihydroorotate (quinone route): step 1/1.</text>
</comment>
<comment type="subcellular location">
    <subcellularLocation>
        <location evidence="3">Membrane</location>
    </subcellularLocation>
</comment>
<evidence type="ECO:0000313" key="17">
    <source>
        <dbReference type="Proteomes" id="UP000318709"/>
    </source>
</evidence>
<dbReference type="GO" id="GO:0044205">
    <property type="term" value="P:'de novo' UMP biosynthetic process"/>
    <property type="evidence" value="ECO:0007669"/>
    <property type="project" value="UniProtKB-UniPathway"/>
</dbReference>
<dbReference type="GO" id="GO:0006207">
    <property type="term" value="P:'de novo' pyrimidine nucleobase biosynthetic process"/>
    <property type="evidence" value="ECO:0007669"/>
    <property type="project" value="UniProtKB-UniRule"/>
</dbReference>
<comment type="function">
    <text evidence="2">Catalyzes the conversion of dihydroorotate to orotate with quinone as electron acceptor.</text>
</comment>
<dbReference type="KEGG" id="swf:E3E12_05010"/>
<evidence type="ECO:0000256" key="12">
    <source>
        <dbReference type="ARBA" id="ARBA00023136"/>
    </source>
</evidence>
<dbReference type="Gene3D" id="3.20.20.70">
    <property type="entry name" value="Aldolase class I"/>
    <property type="match status" value="1"/>
</dbReference>
<organism evidence="16 17">
    <name type="scientific">Formicincola oecophyllae</name>
    <dbReference type="NCBI Taxonomy" id="2558361"/>
    <lineage>
        <taxon>Bacteria</taxon>
        <taxon>Pseudomonadati</taxon>
        <taxon>Pseudomonadota</taxon>
        <taxon>Alphaproteobacteria</taxon>
        <taxon>Acetobacterales</taxon>
        <taxon>Acetobacteraceae</taxon>
        <taxon>Formicincola</taxon>
    </lineage>
</organism>
<evidence type="ECO:0000256" key="7">
    <source>
        <dbReference type="ARBA" id="ARBA00018366"/>
    </source>
</evidence>
<dbReference type="Pfam" id="PF01180">
    <property type="entry name" value="DHO_dh"/>
    <property type="match status" value="1"/>
</dbReference>
<dbReference type="NCBIfam" id="TIGR01036">
    <property type="entry name" value="pyrD_sub2"/>
    <property type="match status" value="1"/>
</dbReference>
<dbReference type="InterPro" id="IPR001295">
    <property type="entry name" value="Dihydroorotate_DH_CS"/>
</dbReference>
<evidence type="ECO:0000256" key="11">
    <source>
        <dbReference type="ARBA" id="ARBA00023002"/>
    </source>
</evidence>
<dbReference type="NCBIfam" id="NF003652">
    <property type="entry name" value="PRK05286.2-5"/>
    <property type="match status" value="1"/>
</dbReference>
<dbReference type="NCBIfam" id="NF003645">
    <property type="entry name" value="PRK05286.1-2"/>
    <property type="match status" value="1"/>
</dbReference>
<keyword evidence="8" id="KW-0285">Flavoprotein</keyword>
<keyword evidence="17" id="KW-1185">Reference proteome</keyword>
<gene>
    <name evidence="16" type="ORF">E3E12_05010</name>
</gene>
<feature type="domain" description="Dihydroorotate dehydrogenase catalytic" evidence="15">
    <location>
        <begin position="43"/>
        <end position="332"/>
    </location>
</feature>
<sequence>MVRASEMAAWLLRRLGPEDAHEVAMRTLQSGLAGWARPDDPALACDVMGMRCPNPVGLAAGFDKDGRAIRGLARLGFGFIEAGTVTLHPQKGNPSPRLFRLPAERAIINRMGFNGRGAKAFEANMHRLQRHGGSIVPLGINIGLNKEGAHPLQDYPTLINALGPFARYMVINISCPNQQGVRAQQGADTIGAVLAAVRQQCPVHPPLAIKLSPDLSSQDYPPLVEAAARSGASALVLTNTTTTRPGVGSPLASEVGGLSGRPLAQRAREVLRTVAACNEGRLVLISTGGIESGRDVFERLCMGADLVQIYSSFIYDGPSVISRIKRELLEAMRSHGLESIRQLRSERAEGRLRAHAC</sequence>
<dbReference type="CDD" id="cd04738">
    <property type="entry name" value="DHOD_2_like"/>
    <property type="match status" value="1"/>
</dbReference>
<dbReference type="PROSITE" id="PS00911">
    <property type="entry name" value="DHODEHASE_1"/>
    <property type="match status" value="1"/>
</dbReference>
<accession>A0A4Y6UD76</accession>
<name>A0A4Y6UD76_9PROT</name>
<dbReference type="GO" id="GO:0005737">
    <property type="term" value="C:cytoplasm"/>
    <property type="evidence" value="ECO:0007669"/>
    <property type="project" value="InterPro"/>
</dbReference>
<reference evidence="16 17" key="1">
    <citation type="submission" date="2019-03" db="EMBL/GenBank/DDBJ databases">
        <title>The complete genome sequence of Swingsia_sp. F3b2 LMG30590(T).</title>
        <authorList>
            <person name="Chua K.-O."/>
            <person name="Chan K.-G."/>
            <person name="See-Too W.-S."/>
        </authorList>
    </citation>
    <scope>NUCLEOTIDE SEQUENCE [LARGE SCALE GENOMIC DNA]</scope>
    <source>
        <strain evidence="16 17">F3b2</strain>
    </source>
</reference>
<proteinExistence type="inferred from homology"/>
<evidence type="ECO:0000259" key="15">
    <source>
        <dbReference type="Pfam" id="PF01180"/>
    </source>
</evidence>
<keyword evidence="10" id="KW-0665">Pyrimidine biosynthesis</keyword>
<comment type="cofactor">
    <cofactor evidence="1">
        <name>FMN</name>
        <dbReference type="ChEBI" id="CHEBI:58210"/>
    </cofactor>
</comment>
<evidence type="ECO:0000256" key="13">
    <source>
        <dbReference type="ARBA" id="ARBA00048639"/>
    </source>
</evidence>
<evidence type="ECO:0000256" key="2">
    <source>
        <dbReference type="ARBA" id="ARBA00003125"/>
    </source>
</evidence>
<dbReference type="EMBL" id="CP038231">
    <property type="protein sequence ID" value="QDH14397.1"/>
    <property type="molecule type" value="Genomic_DNA"/>
</dbReference>
<evidence type="ECO:0000256" key="8">
    <source>
        <dbReference type="ARBA" id="ARBA00022630"/>
    </source>
</evidence>
<dbReference type="AlphaFoldDB" id="A0A4Y6UD76"/>
<keyword evidence="12" id="KW-0472">Membrane</keyword>
<dbReference type="SUPFAM" id="SSF51395">
    <property type="entry name" value="FMN-linked oxidoreductases"/>
    <property type="match status" value="1"/>
</dbReference>
<dbReference type="GO" id="GO:0106430">
    <property type="term" value="F:dihydroorotate dehydrogenase (quinone) activity"/>
    <property type="evidence" value="ECO:0007669"/>
    <property type="project" value="UniProtKB-EC"/>
</dbReference>
<dbReference type="OrthoDB" id="9802377at2"/>
<dbReference type="UniPathway" id="UPA00070">
    <property type="reaction ID" value="UER00946"/>
</dbReference>
<protein>
    <recommendedName>
        <fullName evidence="7 14">Dihydroorotate dehydrogenase (quinone)</fullName>
        <ecNumber evidence="6 14">1.3.5.2</ecNumber>
    </recommendedName>
</protein>
<evidence type="ECO:0000256" key="3">
    <source>
        <dbReference type="ARBA" id="ARBA00004370"/>
    </source>
</evidence>
<evidence type="ECO:0000256" key="6">
    <source>
        <dbReference type="ARBA" id="ARBA00012791"/>
    </source>
</evidence>
<evidence type="ECO:0000256" key="1">
    <source>
        <dbReference type="ARBA" id="ARBA00001917"/>
    </source>
</evidence>
<keyword evidence="9" id="KW-0288">FMN</keyword>
<evidence type="ECO:0000256" key="4">
    <source>
        <dbReference type="ARBA" id="ARBA00005161"/>
    </source>
</evidence>
<keyword evidence="11 16" id="KW-0560">Oxidoreductase</keyword>
<dbReference type="PANTHER" id="PTHR48109">
    <property type="entry name" value="DIHYDROOROTATE DEHYDROGENASE (QUINONE), MITOCHONDRIAL-RELATED"/>
    <property type="match status" value="1"/>
</dbReference>
<evidence type="ECO:0000256" key="10">
    <source>
        <dbReference type="ARBA" id="ARBA00022975"/>
    </source>
</evidence>
<evidence type="ECO:0000313" key="16">
    <source>
        <dbReference type="EMBL" id="QDH14397.1"/>
    </source>
</evidence>
<comment type="catalytic activity">
    <reaction evidence="13">
        <text>(S)-dihydroorotate + a quinone = orotate + a quinol</text>
        <dbReference type="Rhea" id="RHEA:30187"/>
        <dbReference type="ChEBI" id="CHEBI:24646"/>
        <dbReference type="ChEBI" id="CHEBI:30839"/>
        <dbReference type="ChEBI" id="CHEBI:30864"/>
        <dbReference type="ChEBI" id="CHEBI:132124"/>
        <dbReference type="EC" id="1.3.5.2"/>
    </reaction>
</comment>
<comment type="similarity">
    <text evidence="5">Belongs to the dihydroorotate dehydrogenase family. Type 2 subfamily.</text>
</comment>
<evidence type="ECO:0000256" key="5">
    <source>
        <dbReference type="ARBA" id="ARBA00005359"/>
    </source>
</evidence>
<dbReference type="PANTHER" id="PTHR48109:SF4">
    <property type="entry name" value="DIHYDROOROTATE DEHYDROGENASE (QUINONE), MITOCHONDRIAL"/>
    <property type="match status" value="1"/>
</dbReference>
<dbReference type="InterPro" id="IPR050074">
    <property type="entry name" value="DHO_dehydrogenase"/>
</dbReference>
<dbReference type="InterPro" id="IPR005720">
    <property type="entry name" value="Dihydroorotate_DH_cat"/>
</dbReference>
<dbReference type="Proteomes" id="UP000318709">
    <property type="component" value="Chromosome"/>
</dbReference>
<dbReference type="InterPro" id="IPR013785">
    <property type="entry name" value="Aldolase_TIM"/>
</dbReference>